<evidence type="ECO:0000313" key="2">
    <source>
        <dbReference type="Proteomes" id="UP001139308"/>
    </source>
</evidence>
<gene>
    <name evidence="1" type="ORF">L5014_24710</name>
</gene>
<dbReference type="RefSeq" id="WP_238466456.1">
    <property type="nucleotide sequence ID" value="NZ_JAKLJA010000025.1"/>
</dbReference>
<comment type="caution">
    <text evidence="1">The sequence shown here is derived from an EMBL/GenBank/DDBJ whole genome shotgun (WGS) entry which is preliminary data.</text>
</comment>
<reference evidence="1" key="1">
    <citation type="submission" date="2022-01" db="EMBL/GenBank/DDBJ databases">
        <title>Genome sequence and assembly of Parabukholderia sp. RG36.</title>
        <authorList>
            <person name="Chhetri G."/>
        </authorList>
    </citation>
    <scope>NUCLEOTIDE SEQUENCE</scope>
    <source>
        <strain evidence="1">RG36</strain>
    </source>
</reference>
<organism evidence="1 2">
    <name type="scientific">Paraburkholderia tagetis</name>
    <dbReference type="NCBI Taxonomy" id="2913261"/>
    <lineage>
        <taxon>Bacteria</taxon>
        <taxon>Pseudomonadati</taxon>
        <taxon>Pseudomonadota</taxon>
        <taxon>Betaproteobacteria</taxon>
        <taxon>Burkholderiales</taxon>
        <taxon>Burkholderiaceae</taxon>
        <taxon>Paraburkholderia</taxon>
    </lineage>
</organism>
<sequence length="86" mass="9819">MLHHQFEKELAHLELIFPLLAEDGAFALSYWRSRTTALLADQSVIPSGARRIVWLLDLLDKIEQEALAAPPRRAKLIHAQKQVPVR</sequence>
<dbReference type="AlphaFoldDB" id="A0A9X1RSG4"/>
<dbReference type="Proteomes" id="UP001139308">
    <property type="component" value="Unassembled WGS sequence"/>
</dbReference>
<proteinExistence type="predicted"/>
<evidence type="ECO:0000313" key="1">
    <source>
        <dbReference type="EMBL" id="MCG5076530.1"/>
    </source>
</evidence>
<dbReference type="EMBL" id="JAKLJA010000025">
    <property type="protein sequence ID" value="MCG5076530.1"/>
    <property type="molecule type" value="Genomic_DNA"/>
</dbReference>
<name>A0A9X1RSG4_9BURK</name>
<accession>A0A9X1RSG4</accession>
<keyword evidence="2" id="KW-1185">Reference proteome</keyword>
<protein>
    <submittedName>
        <fullName evidence="1">Uncharacterized protein</fullName>
    </submittedName>
</protein>